<name>A0A0R1VSV6_9LACO</name>
<dbReference type="GO" id="GO:0003796">
    <property type="term" value="F:lysozyme activity"/>
    <property type="evidence" value="ECO:0007669"/>
    <property type="project" value="InterPro"/>
</dbReference>
<reference evidence="4 5" key="1">
    <citation type="journal article" date="2015" name="Genome Announc.">
        <title>Expanding the biotechnology potential of lactobacilli through comparative genomics of 213 strains and associated genera.</title>
        <authorList>
            <person name="Sun Z."/>
            <person name="Harris H.M."/>
            <person name="McCann A."/>
            <person name="Guo C."/>
            <person name="Argimon S."/>
            <person name="Zhang W."/>
            <person name="Yang X."/>
            <person name="Jeffery I.B."/>
            <person name="Cooney J.C."/>
            <person name="Kagawa T.F."/>
            <person name="Liu W."/>
            <person name="Song Y."/>
            <person name="Salvetti E."/>
            <person name="Wrobel A."/>
            <person name="Rasinkangas P."/>
            <person name="Parkhill J."/>
            <person name="Rea M.C."/>
            <person name="O'Sullivan O."/>
            <person name="Ritari J."/>
            <person name="Douillard F.P."/>
            <person name="Paul Ross R."/>
            <person name="Yang R."/>
            <person name="Briner A.E."/>
            <person name="Felis G.E."/>
            <person name="de Vos W.M."/>
            <person name="Barrangou R."/>
            <person name="Klaenhammer T.R."/>
            <person name="Caufield P.W."/>
            <person name="Cui Y."/>
            <person name="Zhang H."/>
            <person name="O'Toole P.W."/>
        </authorList>
    </citation>
    <scope>NUCLEOTIDE SEQUENCE [LARGE SCALE GENOMIC DNA]</scope>
    <source>
        <strain evidence="4 5">DSM 18630</strain>
    </source>
</reference>
<feature type="domain" description="LysM" evidence="3">
    <location>
        <begin position="375"/>
        <end position="419"/>
    </location>
</feature>
<dbReference type="EMBL" id="AZGB01000009">
    <property type="protein sequence ID" value="KRM06955.1"/>
    <property type="molecule type" value="Genomic_DNA"/>
</dbReference>
<dbReference type="RefSeq" id="WP_057871065.1">
    <property type="nucleotide sequence ID" value="NZ_AZGB01000009.1"/>
</dbReference>
<dbReference type="GeneID" id="98318324"/>
<feature type="signal peptide" evidence="2">
    <location>
        <begin position="1"/>
        <end position="25"/>
    </location>
</feature>
<dbReference type="CDD" id="cd00118">
    <property type="entry name" value="LysM"/>
    <property type="match status" value="2"/>
</dbReference>
<dbReference type="PROSITE" id="PS51904">
    <property type="entry name" value="GLYCOSYL_HYDROL_F25_2"/>
    <property type="match status" value="1"/>
</dbReference>
<dbReference type="Gene3D" id="3.10.350.10">
    <property type="entry name" value="LysM domain"/>
    <property type="match status" value="2"/>
</dbReference>
<dbReference type="STRING" id="1423750.FC89_GL000264"/>
<proteinExistence type="inferred from homology"/>
<dbReference type="PATRIC" id="fig|1423750.3.peg.270"/>
<dbReference type="InterPro" id="IPR017853">
    <property type="entry name" value="GH"/>
</dbReference>
<comment type="similarity">
    <text evidence="1">Belongs to the glycosyl hydrolase 25 family.</text>
</comment>
<evidence type="ECO:0000313" key="5">
    <source>
        <dbReference type="Proteomes" id="UP000051451"/>
    </source>
</evidence>
<dbReference type="InterPro" id="IPR002053">
    <property type="entry name" value="Glyco_hydro_25"/>
</dbReference>
<evidence type="ECO:0000256" key="2">
    <source>
        <dbReference type="SAM" id="SignalP"/>
    </source>
</evidence>
<evidence type="ECO:0000313" key="4">
    <source>
        <dbReference type="EMBL" id="KRM06955.1"/>
    </source>
</evidence>
<dbReference type="InterPro" id="IPR036779">
    <property type="entry name" value="LysM_dom_sf"/>
</dbReference>
<dbReference type="AlphaFoldDB" id="A0A0R1VSV6"/>
<keyword evidence="5" id="KW-1185">Reference proteome</keyword>
<dbReference type="PANTHER" id="PTHR34135:SF1">
    <property type="entry name" value="GLYCOSYL HYDROLASE FAMILY 25"/>
    <property type="match status" value="1"/>
</dbReference>
<evidence type="ECO:0000256" key="1">
    <source>
        <dbReference type="ARBA" id="ARBA00010646"/>
    </source>
</evidence>
<dbReference type="SUPFAM" id="SSF54106">
    <property type="entry name" value="LysM domain"/>
    <property type="match status" value="2"/>
</dbReference>
<comment type="caution">
    <text evidence="4">The sequence shown here is derived from an EMBL/GenBank/DDBJ whole genome shotgun (WGS) entry which is preliminary data.</text>
</comment>
<evidence type="ECO:0000259" key="3">
    <source>
        <dbReference type="PROSITE" id="PS51782"/>
    </source>
</evidence>
<feature type="chain" id="PRO_5006412397" evidence="2">
    <location>
        <begin position="26"/>
        <end position="420"/>
    </location>
</feature>
<keyword evidence="2" id="KW-0732">Signal</keyword>
<sequence length="420" mass="47351">MKFEKILLGAAIMVAPFLWSQLAAADTLPVYDMSEWQGQKTEQQFKNVKSEVSGLIIRQQYGSNYIDKYASYNTSMADKVGIPYGQYAYARFVSADDARQEAKDFYNRSDKNAKFYVLDFEENTVKYGTTQAAVQAWLDEMKSLTNKHVIFYSYRGFANQYVGQTLINKFDGYWLAAYQGAWPNPRNYDLWQNQNDHSSVAFATSLDSSLVDTNRKSVSWWFGSEAKTQNKKLNNDSRKQGFDIGQTVTLKQSATKWYQPRVNIASYAKGQTYTIHDTQDLVLSKSNQAVLLYKGNVPMGWVLAQDVHLTSSNVSSHSNANTYTVRSGDSWWAIANHYGISMYTLANLNGKSIYSTIYPGQVLKISGSTVTSSKVYYTVKKSDTVSGIANRYGVSVNQIKSLSGLRNVNLIYVGQSLRVK</sequence>
<dbReference type="OrthoDB" id="5056238at2"/>
<dbReference type="Proteomes" id="UP000051451">
    <property type="component" value="Unassembled WGS sequence"/>
</dbReference>
<dbReference type="PANTHER" id="PTHR34135">
    <property type="entry name" value="LYSOZYME"/>
    <property type="match status" value="1"/>
</dbReference>
<dbReference type="Pfam" id="PF01476">
    <property type="entry name" value="LysM"/>
    <property type="match status" value="2"/>
</dbReference>
<dbReference type="Gene3D" id="3.20.20.80">
    <property type="entry name" value="Glycosidases"/>
    <property type="match status" value="1"/>
</dbReference>
<dbReference type="SUPFAM" id="SSF51445">
    <property type="entry name" value="(Trans)glycosidases"/>
    <property type="match status" value="1"/>
</dbReference>
<dbReference type="GO" id="GO:0016998">
    <property type="term" value="P:cell wall macromolecule catabolic process"/>
    <property type="evidence" value="ECO:0007669"/>
    <property type="project" value="InterPro"/>
</dbReference>
<organism evidence="4 5">
    <name type="scientific">Liquorilactobacillus ghanensis DSM 18630</name>
    <dbReference type="NCBI Taxonomy" id="1423750"/>
    <lineage>
        <taxon>Bacteria</taxon>
        <taxon>Bacillati</taxon>
        <taxon>Bacillota</taxon>
        <taxon>Bacilli</taxon>
        <taxon>Lactobacillales</taxon>
        <taxon>Lactobacillaceae</taxon>
        <taxon>Liquorilactobacillus</taxon>
    </lineage>
</organism>
<feature type="domain" description="LysM" evidence="3">
    <location>
        <begin position="321"/>
        <end position="365"/>
    </location>
</feature>
<keyword evidence="4" id="KW-0378">Hydrolase</keyword>
<dbReference type="InterPro" id="IPR018392">
    <property type="entry name" value="LysM"/>
</dbReference>
<dbReference type="PROSITE" id="PS51782">
    <property type="entry name" value="LYSM"/>
    <property type="match status" value="2"/>
</dbReference>
<accession>A0A0R1VSV6</accession>
<dbReference type="SMART" id="SM00257">
    <property type="entry name" value="LysM"/>
    <property type="match status" value="2"/>
</dbReference>
<protein>
    <submittedName>
        <fullName evidence="4">Glycosyl hydrolase family 25</fullName>
    </submittedName>
</protein>
<dbReference type="Pfam" id="PF01183">
    <property type="entry name" value="Glyco_hydro_25"/>
    <property type="match status" value="1"/>
</dbReference>
<dbReference type="GO" id="GO:0016052">
    <property type="term" value="P:carbohydrate catabolic process"/>
    <property type="evidence" value="ECO:0007669"/>
    <property type="project" value="TreeGrafter"/>
</dbReference>
<gene>
    <name evidence="4" type="ORF">FC89_GL000264</name>
</gene>
<dbReference type="GO" id="GO:0009253">
    <property type="term" value="P:peptidoglycan catabolic process"/>
    <property type="evidence" value="ECO:0007669"/>
    <property type="project" value="InterPro"/>
</dbReference>